<keyword evidence="24" id="KW-1185">Reference proteome</keyword>
<accession>A0A1V4IX28</accession>
<dbReference type="GO" id="GO:0030027">
    <property type="term" value="C:lamellipodium"/>
    <property type="evidence" value="ECO:0007669"/>
    <property type="project" value="UniProtKB-SubCell"/>
</dbReference>
<comment type="similarity">
    <text evidence="18">Belongs to the myotilin/palladin family.</text>
</comment>
<dbReference type="SMART" id="SM00408">
    <property type="entry name" value="IGc2"/>
    <property type="match status" value="5"/>
</dbReference>
<dbReference type="FunFam" id="2.60.40.10:FF:000399">
    <property type="entry name" value="myopalladin isoform X1"/>
    <property type="match status" value="1"/>
</dbReference>
<evidence type="ECO:0000256" key="2">
    <source>
        <dbReference type="ARBA" id="ARBA00004216"/>
    </source>
</evidence>
<gene>
    <name evidence="23" type="primary">PALLD</name>
    <name evidence="23" type="ORF">AV530_009151</name>
</gene>
<evidence type="ECO:0000256" key="7">
    <source>
        <dbReference type="ARBA" id="ARBA00004510"/>
    </source>
</evidence>
<feature type="region of interest" description="Disordered" evidence="21">
    <location>
        <begin position="145"/>
        <end position="175"/>
    </location>
</feature>
<evidence type="ECO:0000256" key="20">
    <source>
        <dbReference type="ARBA" id="ARBA00072991"/>
    </source>
</evidence>
<dbReference type="PROSITE" id="PS50835">
    <property type="entry name" value="IG_LIKE"/>
    <property type="match status" value="5"/>
</dbReference>
<evidence type="ECO:0000256" key="5">
    <source>
        <dbReference type="ARBA" id="ARBA00004466"/>
    </source>
</evidence>
<keyword evidence="11" id="KW-0677">Repeat</keyword>
<protein>
    <recommendedName>
        <fullName evidence="20">Palladin</fullName>
    </recommendedName>
</protein>
<evidence type="ECO:0000256" key="18">
    <source>
        <dbReference type="ARBA" id="ARBA00061540"/>
    </source>
</evidence>
<dbReference type="GO" id="GO:0003779">
    <property type="term" value="F:actin binding"/>
    <property type="evidence" value="ECO:0007669"/>
    <property type="project" value="UniProtKB-KW"/>
</dbReference>
<dbReference type="GO" id="GO:0001725">
    <property type="term" value="C:stress fiber"/>
    <property type="evidence" value="ECO:0007669"/>
    <property type="project" value="UniProtKB-ARBA"/>
</dbReference>
<dbReference type="InterPro" id="IPR007110">
    <property type="entry name" value="Ig-like_dom"/>
</dbReference>
<feature type="domain" description="Ig-like" evidence="22">
    <location>
        <begin position="1345"/>
        <end position="1435"/>
    </location>
</feature>
<feature type="region of interest" description="Disordered" evidence="21">
    <location>
        <begin position="269"/>
        <end position="316"/>
    </location>
</feature>
<evidence type="ECO:0000313" key="24">
    <source>
        <dbReference type="Proteomes" id="UP000190648"/>
    </source>
</evidence>
<keyword evidence="17" id="KW-0393">Immunoglobulin domain</keyword>
<dbReference type="GO" id="GO:0005925">
    <property type="term" value="C:focal adhesion"/>
    <property type="evidence" value="ECO:0007669"/>
    <property type="project" value="UniProtKB-SubCell"/>
</dbReference>
<dbReference type="OrthoDB" id="6612025at2759"/>
<keyword evidence="12" id="KW-0965">Cell junction</keyword>
<feature type="region of interest" description="Disordered" evidence="21">
    <location>
        <begin position="695"/>
        <end position="737"/>
    </location>
</feature>
<evidence type="ECO:0000256" key="9">
    <source>
        <dbReference type="ARBA" id="ARBA00022490"/>
    </source>
</evidence>
<feature type="region of interest" description="Disordered" evidence="21">
    <location>
        <begin position="189"/>
        <end position="246"/>
    </location>
</feature>
<evidence type="ECO:0000256" key="21">
    <source>
        <dbReference type="SAM" id="MobiDB-lite"/>
    </source>
</evidence>
<keyword evidence="16" id="KW-0966">Cell projection</keyword>
<feature type="domain" description="Ig-like" evidence="22">
    <location>
        <begin position="357"/>
        <end position="446"/>
    </location>
</feature>
<dbReference type="Proteomes" id="UP000190648">
    <property type="component" value="Unassembled WGS sequence"/>
</dbReference>
<evidence type="ECO:0000256" key="11">
    <source>
        <dbReference type="ARBA" id="ARBA00022737"/>
    </source>
</evidence>
<feature type="compositionally biased region" description="Low complexity" evidence="21">
    <location>
        <begin position="840"/>
        <end position="859"/>
    </location>
</feature>
<feature type="compositionally biased region" description="Pro residues" evidence="21">
    <location>
        <begin position="775"/>
        <end position="785"/>
    </location>
</feature>
<dbReference type="GO" id="GO:0001726">
    <property type="term" value="C:ruffle"/>
    <property type="evidence" value="ECO:0007669"/>
    <property type="project" value="UniProtKB-SubCell"/>
</dbReference>
<keyword evidence="14" id="KW-0009">Actin-binding</keyword>
<comment type="subunit">
    <text evidence="19">Interacts with EPS8. Interacts with LASP1. Interacts with VASP. Interacts with ACTN. Interacts with SORBS2. Interacts with PFN1. Interacts with LPP. Interacts with SPIN90. Interacts with SRC. Interacts with EZR. Interacts with RAI14.</text>
</comment>
<feature type="domain" description="Ig-like" evidence="22">
    <location>
        <begin position="527"/>
        <end position="623"/>
    </location>
</feature>
<dbReference type="GO" id="GO:0004672">
    <property type="term" value="F:protein kinase activity"/>
    <property type="evidence" value="ECO:0007669"/>
    <property type="project" value="TreeGrafter"/>
</dbReference>
<feature type="compositionally biased region" description="Polar residues" evidence="21">
    <location>
        <begin position="1208"/>
        <end position="1218"/>
    </location>
</feature>
<dbReference type="InterPro" id="IPR036179">
    <property type="entry name" value="Ig-like_dom_sf"/>
</dbReference>
<evidence type="ECO:0000256" key="3">
    <source>
        <dbReference type="ARBA" id="ARBA00004245"/>
    </source>
</evidence>
<dbReference type="CDD" id="cd20972">
    <property type="entry name" value="IgI_2_Titin_Z1z2-like"/>
    <property type="match status" value="1"/>
</dbReference>
<dbReference type="PANTHER" id="PTHR47633:SF10">
    <property type="entry name" value="PALLADIN, CYTOSKELETAL ASSOCIATED PROTEIN"/>
    <property type="match status" value="1"/>
</dbReference>
<keyword evidence="10" id="KW-0597">Phosphoprotein</keyword>
<feature type="compositionally biased region" description="Polar residues" evidence="21">
    <location>
        <begin position="790"/>
        <end position="817"/>
    </location>
</feature>
<evidence type="ECO:0000256" key="13">
    <source>
        <dbReference type="ARBA" id="ARBA00023157"/>
    </source>
</evidence>
<dbReference type="SMART" id="SM00409">
    <property type="entry name" value="IG"/>
    <property type="match status" value="5"/>
</dbReference>
<dbReference type="FunFam" id="2.60.40.10:FF:001560">
    <property type="entry name" value="palladin isoform X1"/>
    <property type="match status" value="1"/>
</dbReference>
<proteinExistence type="inferred from homology"/>
<dbReference type="FunFam" id="2.60.40.10:FF:000256">
    <property type="entry name" value="myopalladin isoform X1"/>
    <property type="match status" value="1"/>
</dbReference>
<feature type="domain" description="Ig-like" evidence="22">
    <location>
        <begin position="1112"/>
        <end position="1196"/>
    </location>
</feature>
<feature type="region of interest" description="Disordered" evidence="21">
    <location>
        <begin position="834"/>
        <end position="983"/>
    </location>
</feature>
<dbReference type="InterPro" id="IPR003599">
    <property type="entry name" value="Ig_sub"/>
</dbReference>
<feature type="domain" description="Ig-like" evidence="22">
    <location>
        <begin position="1246"/>
        <end position="1331"/>
    </location>
</feature>
<feature type="compositionally biased region" description="Polar residues" evidence="21">
    <location>
        <begin position="671"/>
        <end position="680"/>
    </location>
</feature>
<feature type="compositionally biased region" description="Basic and acidic residues" evidence="21">
    <location>
        <begin position="632"/>
        <end position="647"/>
    </location>
</feature>
<evidence type="ECO:0000256" key="12">
    <source>
        <dbReference type="ARBA" id="ARBA00022949"/>
    </source>
</evidence>
<evidence type="ECO:0000256" key="1">
    <source>
        <dbReference type="ARBA" id="ARBA00004188"/>
    </source>
</evidence>
<sequence length="1494" mass="164019">MVKPQFAREPGYPSAVETAFRKPEFMYQIVLILHIGPFILRMQERSCSQSLPLSLMLKKVYCAEKGTNKGYPENMSEASSYHDYFCDSLPDTQNGEFSNELSAFLTQEEICKSLDIAREAIASSMKEDQKAAPEFTHFNTFLSSNSENSSFRGTKFQEQDAVQRPQASSLTSSAVSDVLPRKWKEQSIAPQTASSVVAVPRRQTSTSPLLTASPSFIRSLKHPEKDGPGVPETSPTPELASQEEVPFRNKLCDKAATFIEELSSIFRQAAKTRGRSPDGDSSSPDSGYLSPKKKQLPISTSVSQESDKPHQDTEPEAILPGVHLNGEHFSEKEKVTQSEVVLCHPFINMEENRTSPPQFTQKLRSQEVAEGNKVLLECRVAGNPVPDVRWFCEGKELQNTPDIQIHSGSGGLHSLIIAEAFEDDTGRYTCLASNSIGSDSTSAEIFIEGASSTDSESESLIFKSKSGAMPQAQKKTTSVSLTIGSSTPKSGVTTAVIQPISVPSQQAQSPTSCLHRVDGPKPSYSAPIFTKELQNSTASEGQVVVLECRVRGHPPIHVKWFRQGVEIQDSPDFRILQKKPRSATEPEEICTLVIAETFPEDSGLFTCTATNEHGSVTSSAQLTVCSANSESSSHESLTREPNSDDFNHFPPLPPAEISSLELPPKKHTETHQANNELRSGPTALQLQLNSSEEKTNGIHPIHGVNGMIKHKPNGEKSTPPPAALLSPTKEPPPVLAKPKLDPIKIQQLQNQIRLEQESVQRHRHQQQPDHHQHPPSSPSFPPPPSFQELEASQSVTSPVPMSILNSHTSPTMQSSGSFNYARPKQFIAAQNISPASGYVTPSSGSSTSSLPSPMSPTASQKQFGRVPVPPFSQQFAPEGEYAWSPSSPSPPPPPPPVFSPAATYPACDSFPLPPPPPPPLPSLSSPSHSLSPTPRFPNSGQSPAAFLSSMLPSQPPPVSVNALGLPKGVTPPGFPKKTGRTARIASDEEIQGSKDAVIQDLERKLRFKEDLLNNGQPKLTYEEKMARRLLGADSAATVFNIQEPEEEPAIQEVRSVGASVVSPVDIQKEYKVSSFEQRLISEIEYRLERSPVEESDDEVQHGDELLDNSISPYFEIKLKHYKIFEGMPVTFTCRVAGNPKPKIYWFKDGKQISKRSDHYRIQREPDGTCSLHTAASTLDDDGNYTIMAANPQGRVSCTGRLMVQAVNQRGRSPWSPSGQPHIRRPRSRSRDSGDENEPIQERFFRPHFLQAPGDMTVQEGKLCRMDCKVSGLPTPDLSWQLNGRPIRPDSSHKMLVRENGVHSLIIEPVTARDAGIYTCVASNRAGENTFSLELIVAAKEIQKAPVFIEKLQNTGVTEGFPVRLECRISGEPSPQIFWKKENESLTYNTDRVSMHQDNYGYICLLIQGATKEDAGWYTVSAKNDAGIVSCTARLDVYTQWQQPAQTTKPKKVRPSTSRYAALCDQGLDIKAAFQPEANPVHLTMQSGLVESDDL</sequence>
<dbReference type="FunFam" id="2.60.40.10:FF:001108">
    <property type="entry name" value="palladin isoform X2"/>
    <property type="match status" value="1"/>
</dbReference>
<dbReference type="Pfam" id="PF07679">
    <property type="entry name" value="I-set"/>
    <property type="match status" value="5"/>
</dbReference>
<evidence type="ECO:0000256" key="14">
    <source>
        <dbReference type="ARBA" id="ARBA00023203"/>
    </source>
</evidence>
<dbReference type="GO" id="GO:0030018">
    <property type="term" value="C:Z disc"/>
    <property type="evidence" value="ECO:0007669"/>
    <property type="project" value="UniProtKB-SubCell"/>
</dbReference>
<dbReference type="GO" id="GO:0002102">
    <property type="term" value="C:podosome"/>
    <property type="evidence" value="ECO:0007669"/>
    <property type="project" value="UniProtKB-SubCell"/>
</dbReference>
<feature type="region of interest" description="Disordered" evidence="21">
    <location>
        <begin position="757"/>
        <end position="817"/>
    </location>
</feature>
<evidence type="ECO:0000256" key="6">
    <source>
        <dbReference type="ARBA" id="ARBA00004489"/>
    </source>
</evidence>
<dbReference type="GO" id="GO:0030426">
    <property type="term" value="C:growth cone"/>
    <property type="evidence" value="ECO:0007669"/>
    <property type="project" value="UniProtKB-SubCell"/>
</dbReference>
<feature type="compositionally biased region" description="Basic and acidic residues" evidence="21">
    <location>
        <begin position="757"/>
        <end position="772"/>
    </location>
</feature>
<evidence type="ECO:0000256" key="17">
    <source>
        <dbReference type="ARBA" id="ARBA00023319"/>
    </source>
</evidence>
<feature type="region of interest" description="Disordered" evidence="21">
    <location>
        <begin position="631"/>
        <end position="680"/>
    </location>
</feature>
<comment type="subcellular location">
    <subcellularLocation>
        <location evidence="4">Cell junction</location>
        <location evidence="4">Focal adhesion</location>
    </subcellularLocation>
    <subcellularLocation>
        <location evidence="6">Cell projection</location>
        <location evidence="6">Axon</location>
    </subcellularLocation>
    <subcellularLocation>
        <location evidence="8">Cell projection</location>
        <location evidence="8">Growth cone</location>
    </subcellularLocation>
    <subcellularLocation>
        <location evidence="7">Cell projection</location>
        <location evidence="7">Lamellipodium</location>
    </subcellularLocation>
    <subcellularLocation>
        <location evidence="1">Cell projection</location>
        <location evidence="1">Podosome</location>
    </subcellularLocation>
    <subcellularLocation>
        <location evidence="5">Cell projection</location>
        <location evidence="5">Ruffle</location>
    </subcellularLocation>
    <subcellularLocation>
        <location evidence="3">Cytoplasm</location>
        <location evidence="3">Cytoskeleton</location>
    </subcellularLocation>
    <subcellularLocation>
        <location evidence="2">Cytoplasm</location>
        <location evidence="2">Myofibril</location>
        <location evidence="2">Sarcomere</location>
        <location evidence="2">Z line</location>
    </subcellularLocation>
</comment>
<evidence type="ECO:0000313" key="23">
    <source>
        <dbReference type="EMBL" id="OPJ64335.1"/>
    </source>
</evidence>
<evidence type="ECO:0000256" key="4">
    <source>
        <dbReference type="ARBA" id="ARBA00004246"/>
    </source>
</evidence>
<evidence type="ECO:0000256" key="19">
    <source>
        <dbReference type="ARBA" id="ARBA00065150"/>
    </source>
</evidence>
<dbReference type="InterPro" id="IPR013783">
    <property type="entry name" value="Ig-like_fold"/>
</dbReference>
<dbReference type="CDD" id="cd05892">
    <property type="entry name" value="IgI_Myotilin_C"/>
    <property type="match status" value="1"/>
</dbReference>
<dbReference type="FunFam" id="2.60.40.10:FF:000761">
    <property type="entry name" value="palladin isoform X2"/>
    <property type="match status" value="1"/>
</dbReference>
<evidence type="ECO:0000256" key="16">
    <source>
        <dbReference type="ARBA" id="ARBA00023273"/>
    </source>
</evidence>
<dbReference type="InterPro" id="IPR003598">
    <property type="entry name" value="Ig_sub2"/>
</dbReference>
<feature type="compositionally biased region" description="Polar residues" evidence="21">
    <location>
        <begin position="165"/>
        <end position="175"/>
    </location>
</feature>
<keyword evidence="9" id="KW-0963">Cytoplasm</keyword>
<comment type="caution">
    <text evidence="23">The sequence shown here is derived from an EMBL/GenBank/DDBJ whole genome shotgun (WGS) entry which is preliminary data.</text>
</comment>
<evidence type="ECO:0000256" key="8">
    <source>
        <dbReference type="ARBA" id="ARBA00004624"/>
    </source>
</evidence>
<feature type="compositionally biased region" description="Pro residues" evidence="21">
    <location>
        <begin position="911"/>
        <end position="921"/>
    </location>
</feature>
<feature type="compositionally biased region" description="Low complexity" evidence="21">
    <location>
        <begin position="204"/>
        <end position="215"/>
    </location>
</feature>
<dbReference type="SUPFAM" id="SSF48726">
    <property type="entry name" value="Immunoglobulin"/>
    <property type="match status" value="5"/>
</dbReference>
<feature type="compositionally biased region" description="Pro residues" evidence="21">
    <location>
        <begin position="887"/>
        <end position="898"/>
    </location>
</feature>
<dbReference type="PANTHER" id="PTHR47633">
    <property type="entry name" value="IMMUNOGLOBULIN"/>
    <property type="match status" value="1"/>
</dbReference>
<evidence type="ECO:0000259" key="22">
    <source>
        <dbReference type="PROSITE" id="PS50835"/>
    </source>
</evidence>
<dbReference type="InterPro" id="IPR013098">
    <property type="entry name" value="Ig_I-set"/>
</dbReference>
<keyword evidence="13" id="KW-1015">Disulfide bond</keyword>
<evidence type="ECO:0000256" key="10">
    <source>
        <dbReference type="ARBA" id="ARBA00022553"/>
    </source>
</evidence>
<organism evidence="23 24">
    <name type="scientific">Patagioenas fasciata monilis</name>
    <dbReference type="NCBI Taxonomy" id="372326"/>
    <lineage>
        <taxon>Eukaryota</taxon>
        <taxon>Metazoa</taxon>
        <taxon>Chordata</taxon>
        <taxon>Craniata</taxon>
        <taxon>Vertebrata</taxon>
        <taxon>Euteleostomi</taxon>
        <taxon>Archelosauria</taxon>
        <taxon>Archosauria</taxon>
        <taxon>Dinosauria</taxon>
        <taxon>Saurischia</taxon>
        <taxon>Theropoda</taxon>
        <taxon>Coelurosauria</taxon>
        <taxon>Aves</taxon>
        <taxon>Neognathae</taxon>
        <taxon>Neoaves</taxon>
        <taxon>Columbimorphae</taxon>
        <taxon>Columbiformes</taxon>
        <taxon>Columbidae</taxon>
        <taxon>Patagioenas</taxon>
    </lineage>
</organism>
<keyword evidence="15" id="KW-0206">Cytoskeleton</keyword>
<dbReference type="STRING" id="372326.A0A1V4IX28"/>
<dbReference type="EMBL" id="LSYS01009665">
    <property type="protein sequence ID" value="OPJ64335.1"/>
    <property type="molecule type" value="Genomic_DNA"/>
</dbReference>
<evidence type="ECO:0000256" key="15">
    <source>
        <dbReference type="ARBA" id="ARBA00023212"/>
    </source>
</evidence>
<feature type="compositionally biased region" description="Low complexity" evidence="21">
    <location>
        <begin position="922"/>
        <end position="933"/>
    </location>
</feature>
<feature type="region of interest" description="Disordered" evidence="21">
    <location>
        <begin position="1208"/>
        <end position="1236"/>
    </location>
</feature>
<reference evidence="23 24" key="1">
    <citation type="submission" date="2016-02" db="EMBL/GenBank/DDBJ databases">
        <title>Band-tailed pigeon sequencing and assembly.</title>
        <authorList>
            <person name="Soares A.E."/>
            <person name="Novak B.J."/>
            <person name="Rice E.S."/>
            <person name="O'Connell B."/>
            <person name="Chang D."/>
            <person name="Weber S."/>
            <person name="Shapiro B."/>
        </authorList>
    </citation>
    <scope>NUCLEOTIDE SEQUENCE [LARGE SCALE GENOMIC DNA]</scope>
    <source>
        <strain evidence="23">BTP2013</strain>
        <tissue evidence="23">Blood</tissue>
    </source>
</reference>
<name>A0A1V4IX28_PATFA</name>
<dbReference type="Gene3D" id="2.60.40.10">
    <property type="entry name" value="Immunoglobulins"/>
    <property type="match status" value="5"/>
</dbReference>